<name>A0A1H0AFW5_9HYPH</name>
<dbReference type="Gene3D" id="3.30.2310.20">
    <property type="entry name" value="RelE-like"/>
    <property type="match status" value="1"/>
</dbReference>
<evidence type="ECO:0000256" key="2">
    <source>
        <dbReference type="ARBA" id="ARBA00022649"/>
    </source>
</evidence>
<dbReference type="InterPro" id="IPR007712">
    <property type="entry name" value="RelE/ParE_toxin"/>
</dbReference>
<dbReference type="RefSeq" id="WP_091716372.1">
    <property type="nucleotide sequence ID" value="NZ_FNHS01000007.1"/>
</dbReference>
<comment type="similarity">
    <text evidence="1">Belongs to the RelE toxin family.</text>
</comment>
<dbReference type="InterPro" id="IPR051803">
    <property type="entry name" value="TA_system_RelE-like_toxin"/>
</dbReference>
<dbReference type="Proteomes" id="UP000198704">
    <property type="component" value="Unassembled WGS sequence"/>
</dbReference>
<dbReference type="OrthoDB" id="595470at2"/>
<keyword evidence="4" id="KW-1185">Reference proteome</keyword>
<accession>A0A1H0AFW5</accession>
<evidence type="ECO:0000256" key="1">
    <source>
        <dbReference type="ARBA" id="ARBA00006226"/>
    </source>
</evidence>
<dbReference type="STRING" id="582672.SAMN05216360_107186"/>
<proteinExistence type="inferred from homology"/>
<dbReference type="InterPro" id="IPR035093">
    <property type="entry name" value="RelE/ParE_toxin_dom_sf"/>
</dbReference>
<dbReference type="PANTHER" id="PTHR33755">
    <property type="entry name" value="TOXIN PARE1-RELATED"/>
    <property type="match status" value="1"/>
</dbReference>
<dbReference type="AlphaFoldDB" id="A0A1H0AFW5"/>
<sequence>MKALVWTLEALQDRDAIYDYIEADNPAAAIALDKRFTERAARLVAHPALGRRGRLAGTHEMIVHRRYIIVYKVDDSAVRILRVLHAALQGPPGPR</sequence>
<dbReference type="Pfam" id="PF05016">
    <property type="entry name" value="ParE_toxin"/>
    <property type="match status" value="1"/>
</dbReference>
<dbReference type="EMBL" id="FNHS01000007">
    <property type="protein sequence ID" value="SDN32307.1"/>
    <property type="molecule type" value="Genomic_DNA"/>
</dbReference>
<dbReference type="NCBIfam" id="TIGR02385">
    <property type="entry name" value="RelE_StbE"/>
    <property type="match status" value="1"/>
</dbReference>
<reference evidence="4" key="1">
    <citation type="submission" date="2016-10" db="EMBL/GenBank/DDBJ databases">
        <authorList>
            <person name="Varghese N."/>
            <person name="Submissions S."/>
        </authorList>
    </citation>
    <scope>NUCLEOTIDE SEQUENCE [LARGE SCALE GENOMIC DNA]</scope>
    <source>
        <strain evidence="4">BL47</strain>
    </source>
</reference>
<evidence type="ECO:0000313" key="3">
    <source>
        <dbReference type="EMBL" id="SDN32307.1"/>
    </source>
</evidence>
<evidence type="ECO:0000313" key="4">
    <source>
        <dbReference type="Proteomes" id="UP000198704"/>
    </source>
</evidence>
<keyword evidence="2" id="KW-1277">Toxin-antitoxin system</keyword>
<gene>
    <name evidence="3" type="ORF">SAMN05216360_107186</name>
</gene>
<protein>
    <submittedName>
        <fullName evidence="3">Addiction module toxin, RelE/StbE family</fullName>
    </submittedName>
</protein>
<organism evidence="3 4">
    <name type="scientific">Methylobacterium phyllostachyos</name>
    <dbReference type="NCBI Taxonomy" id="582672"/>
    <lineage>
        <taxon>Bacteria</taxon>
        <taxon>Pseudomonadati</taxon>
        <taxon>Pseudomonadota</taxon>
        <taxon>Alphaproteobacteria</taxon>
        <taxon>Hyphomicrobiales</taxon>
        <taxon>Methylobacteriaceae</taxon>
        <taxon>Methylobacterium</taxon>
    </lineage>
</organism>